<comment type="caution">
    <text evidence="5">The sequence shown here is derived from an EMBL/GenBank/DDBJ whole genome shotgun (WGS) entry which is preliminary data.</text>
</comment>
<comment type="similarity">
    <text evidence="1">Belongs to the bacterial solute-binding protein 8 family.</text>
</comment>
<dbReference type="InterPro" id="IPR054828">
    <property type="entry name" value="Vit_B12_bind_prot"/>
</dbReference>
<dbReference type="AlphaFoldDB" id="A0A1C0Y862"/>
<name>A0A1C0Y862_9BACL</name>
<dbReference type="PANTHER" id="PTHR30535:SF34">
    <property type="entry name" value="MOLYBDATE-BINDING PROTEIN MOLA"/>
    <property type="match status" value="1"/>
</dbReference>
<dbReference type="EMBL" id="MASJ01000038">
    <property type="protein sequence ID" value="OCS83347.1"/>
    <property type="molecule type" value="Genomic_DNA"/>
</dbReference>
<feature type="signal peptide" evidence="3">
    <location>
        <begin position="1"/>
        <end position="21"/>
    </location>
</feature>
<dbReference type="PANTHER" id="PTHR30535">
    <property type="entry name" value="VITAMIN B12-BINDING PROTEIN"/>
    <property type="match status" value="1"/>
</dbReference>
<dbReference type="OrthoDB" id="9816357at2"/>
<reference evidence="5 6" key="1">
    <citation type="submission" date="2016-07" db="EMBL/GenBank/DDBJ databases">
        <title>Caryophanon tenue genome sequencing.</title>
        <authorList>
            <person name="Verma A."/>
            <person name="Pal Y."/>
            <person name="Krishnamurthi S."/>
        </authorList>
    </citation>
    <scope>NUCLEOTIDE SEQUENCE [LARGE SCALE GENOMIC DNA]</scope>
    <source>
        <strain evidence="5 6">DSM 14152</strain>
    </source>
</reference>
<dbReference type="SUPFAM" id="SSF53807">
    <property type="entry name" value="Helical backbone' metal receptor"/>
    <property type="match status" value="1"/>
</dbReference>
<dbReference type="Gene3D" id="3.40.50.1980">
    <property type="entry name" value="Nitrogenase molybdenum iron protein domain"/>
    <property type="match status" value="2"/>
</dbReference>
<dbReference type="RefSeq" id="WP_066547042.1">
    <property type="nucleotide sequence ID" value="NZ_MASJ01000038.1"/>
</dbReference>
<dbReference type="GO" id="GO:0071281">
    <property type="term" value="P:cellular response to iron ion"/>
    <property type="evidence" value="ECO:0007669"/>
    <property type="project" value="TreeGrafter"/>
</dbReference>
<dbReference type="CDD" id="cd01143">
    <property type="entry name" value="YvrC"/>
    <property type="match status" value="1"/>
</dbReference>
<keyword evidence="6" id="KW-1185">Reference proteome</keyword>
<evidence type="ECO:0000256" key="1">
    <source>
        <dbReference type="ARBA" id="ARBA00008814"/>
    </source>
</evidence>
<feature type="domain" description="Fe/B12 periplasmic-binding" evidence="4">
    <location>
        <begin position="59"/>
        <end position="311"/>
    </location>
</feature>
<dbReference type="InterPro" id="IPR002491">
    <property type="entry name" value="ABC_transptr_periplasmic_BD"/>
</dbReference>
<gene>
    <name evidence="5" type="ORF">A6M13_04805</name>
</gene>
<dbReference type="NCBIfam" id="NF038402">
    <property type="entry name" value="TroA_like"/>
    <property type="match status" value="1"/>
</dbReference>
<evidence type="ECO:0000256" key="3">
    <source>
        <dbReference type="SAM" id="SignalP"/>
    </source>
</evidence>
<dbReference type="PROSITE" id="PS51257">
    <property type="entry name" value="PROKAR_LIPOPROTEIN"/>
    <property type="match status" value="1"/>
</dbReference>
<dbReference type="STRING" id="33978.A6M13_04805"/>
<keyword evidence="2 3" id="KW-0732">Signal</keyword>
<dbReference type="Proteomes" id="UP000093199">
    <property type="component" value="Unassembled WGS sequence"/>
</dbReference>
<evidence type="ECO:0000256" key="2">
    <source>
        <dbReference type="ARBA" id="ARBA00022729"/>
    </source>
</evidence>
<evidence type="ECO:0000313" key="6">
    <source>
        <dbReference type="Proteomes" id="UP000093199"/>
    </source>
</evidence>
<dbReference type="PROSITE" id="PS50983">
    <property type="entry name" value="FE_B12_PBP"/>
    <property type="match status" value="1"/>
</dbReference>
<sequence length="314" mass="34596">MNYWKLTLAAAVASSVLVACNDTEEDTSTTTENVDGAAYPLTVTDVIGQEVTIEEQPQRIISMIPSNTEILFELGLDEEIVAVTDIENYPEEALTKETIGSMEFDFEKIIALEPDIVFSHESAMLVSEAGLDQLRSAGIDVYVVEDADDFEETYETIEEIAQITNTTDKAQEIIADMKAHVADIESKLEGVEPKRVFLENSDVPDIYTAGSNTFLHTMLEMVEAENVAASKEGWYPISTEEIITQNPDVIIVSYSYVPDILTTLPQRPGFDTIAAVQNNEVVQVDENLIARQGPRLAQGLEELAKAVHPEAFGE</sequence>
<evidence type="ECO:0000313" key="5">
    <source>
        <dbReference type="EMBL" id="OCS83347.1"/>
    </source>
</evidence>
<protein>
    <submittedName>
        <fullName evidence="5">Iron ABC transporter substrate-binding protein</fullName>
    </submittedName>
</protein>
<proteinExistence type="inferred from homology"/>
<dbReference type="Pfam" id="PF01497">
    <property type="entry name" value="Peripla_BP_2"/>
    <property type="match status" value="1"/>
</dbReference>
<feature type="chain" id="PRO_5039552894" evidence="3">
    <location>
        <begin position="22"/>
        <end position="314"/>
    </location>
</feature>
<organism evidence="5 6">
    <name type="scientific">Caryophanon tenue</name>
    <dbReference type="NCBI Taxonomy" id="33978"/>
    <lineage>
        <taxon>Bacteria</taxon>
        <taxon>Bacillati</taxon>
        <taxon>Bacillota</taxon>
        <taxon>Bacilli</taxon>
        <taxon>Bacillales</taxon>
        <taxon>Caryophanaceae</taxon>
        <taxon>Caryophanon</taxon>
    </lineage>
</organism>
<evidence type="ECO:0000259" key="4">
    <source>
        <dbReference type="PROSITE" id="PS50983"/>
    </source>
</evidence>
<accession>A0A1C0Y862</accession>
<dbReference type="InterPro" id="IPR050902">
    <property type="entry name" value="ABC_Transporter_SBP"/>
</dbReference>